<reference evidence="1 2" key="1">
    <citation type="journal article" date="2013" name="Proc. Natl. Acad. Sci. U.S.A.">
        <title>Genome of an arbuscular mycorrhizal fungus provides insight into the oldest plant symbiosis.</title>
        <authorList>
            <person name="Tisserant E."/>
            <person name="Malbreil M."/>
            <person name="Kuo A."/>
            <person name="Kohler A."/>
            <person name="Symeonidi A."/>
            <person name="Balestrini R."/>
            <person name="Charron P."/>
            <person name="Duensing N."/>
            <person name="Frei Dit Frey N."/>
            <person name="Gianinazzi-Pearson V."/>
            <person name="Gilbert L.B."/>
            <person name="Handa Y."/>
            <person name="Herr J.R."/>
            <person name="Hijri M."/>
            <person name="Koul R."/>
            <person name="Kawaguchi M."/>
            <person name="Krajinski F."/>
            <person name="Lammers P.J."/>
            <person name="Masclaux F.G."/>
            <person name="Murat C."/>
            <person name="Morin E."/>
            <person name="Ndikumana S."/>
            <person name="Pagni M."/>
            <person name="Petitpierre D."/>
            <person name="Requena N."/>
            <person name="Rosikiewicz P."/>
            <person name="Riley R."/>
            <person name="Saito K."/>
            <person name="San Clemente H."/>
            <person name="Shapiro H."/>
            <person name="van Tuinen D."/>
            <person name="Becard G."/>
            <person name="Bonfante P."/>
            <person name="Paszkowski U."/>
            <person name="Shachar-Hill Y.Y."/>
            <person name="Tuskan G.A."/>
            <person name="Young P.W."/>
            <person name="Sanders I.R."/>
            <person name="Henrissat B."/>
            <person name="Rensing S.A."/>
            <person name="Grigoriev I.V."/>
            <person name="Corradi N."/>
            <person name="Roux C."/>
            <person name="Martin F."/>
        </authorList>
    </citation>
    <scope>NUCLEOTIDE SEQUENCE [LARGE SCALE GENOMIC DNA]</scope>
    <source>
        <strain evidence="1 2">DAOM 197198</strain>
    </source>
</reference>
<protein>
    <recommendedName>
        <fullName evidence="3">Protein kinase domain-containing protein</fullName>
    </recommendedName>
</protein>
<reference evidence="1 2" key="2">
    <citation type="journal article" date="2018" name="New Phytol.">
        <title>High intraspecific genome diversity in the model arbuscular mycorrhizal symbiont Rhizophagus irregularis.</title>
        <authorList>
            <person name="Chen E.C.H."/>
            <person name="Morin E."/>
            <person name="Beaudet D."/>
            <person name="Noel J."/>
            <person name="Yildirir G."/>
            <person name="Ndikumana S."/>
            <person name="Charron P."/>
            <person name="St-Onge C."/>
            <person name="Giorgi J."/>
            <person name="Kruger M."/>
            <person name="Marton T."/>
            <person name="Ropars J."/>
            <person name="Grigoriev I.V."/>
            <person name="Hainaut M."/>
            <person name="Henrissat B."/>
            <person name="Roux C."/>
            <person name="Martin F."/>
            <person name="Corradi N."/>
        </authorList>
    </citation>
    <scope>NUCLEOTIDE SEQUENCE [LARGE SCALE GENOMIC DNA]</scope>
    <source>
        <strain evidence="1 2">DAOM 197198</strain>
    </source>
</reference>
<keyword evidence="2" id="KW-1185">Reference proteome</keyword>
<evidence type="ECO:0008006" key="3">
    <source>
        <dbReference type="Google" id="ProtNLM"/>
    </source>
</evidence>
<dbReference type="EMBL" id="AUPC02000227">
    <property type="protein sequence ID" value="POG64950.1"/>
    <property type="molecule type" value="Genomic_DNA"/>
</dbReference>
<evidence type="ECO:0000313" key="2">
    <source>
        <dbReference type="Proteomes" id="UP000018888"/>
    </source>
</evidence>
<dbReference type="InterPro" id="IPR011009">
    <property type="entry name" value="Kinase-like_dom_sf"/>
</dbReference>
<accession>A0A2P4PHV8</accession>
<organism evidence="1 2">
    <name type="scientific">Rhizophagus irregularis (strain DAOM 181602 / DAOM 197198 / MUCL 43194)</name>
    <name type="common">Arbuscular mycorrhizal fungus</name>
    <name type="synonym">Glomus intraradices</name>
    <dbReference type="NCBI Taxonomy" id="747089"/>
    <lineage>
        <taxon>Eukaryota</taxon>
        <taxon>Fungi</taxon>
        <taxon>Fungi incertae sedis</taxon>
        <taxon>Mucoromycota</taxon>
        <taxon>Glomeromycotina</taxon>
        <taxon>Glomeromycetes</taxon>
        <taxon>Glomerales</taxon>
        <taxon>Glomeraceae</taxon>
        <taxon>Rhizophagus</taxon>
    </lineage>
</organism>
<dbReference type="SUPFAM" id="SSF56112">
    <property type="entry name" value="Protein kinase-like (PK-like)"/>
    <property type="match status" value="1"/>
</dbReference>
<dbReference type="Gene3D" id="1.10.510.10">
    <property type="entry name" value="Transferase(Phosphotransferase) domain 1"/>
    <property type="match status" value="1"/>
</dbReference>
<dbReference type="Proteomes" id="UP000018888">
    <property type="component" value="Unassembled WGS sequence"/>
</dbReference>
<evidence type="ECO:0000313" key="1">
    <source>
        <dbReference type="EMBL" id="POG64950.1"/>
    </source>
</evidence>
<proteinExistence type="predicted"/>
<dbReference type="AlphaFoldDB" id="A0A2P4PHV8"/>
<name>A0A2P4PHV8_RHIID</name>
<gene>
    <name evidence="1" type="ORF">GLOIN_2v1670841</name>
</gene>
<comment type="caution">
    <text evidence="1">The sequence shown here is derived from an EMBL/GenBank/DDBJ whole genome shotgun (WGS) entry which is preliminary data.</text>
</comment>
<sequence length="67" mass="7988">MLIETFGFTKDPRVDGLDSYILVMEYAPIGDLHNYLQMNFTIIDWREKIFILYNLTIGYLNFRHIGK</sequence>